<evidence type="ECO:0000313" key="2">
    <source>
        <dbReference type="EMBL" id="KAF2735007.1"/>
    </source>
</evidence>
<dbReference type="SMART" id="SM00220">
    <property type="entry name" value="S_TKc"/>
    <property type="match status" value="1"/>
</dbReference>
<dbReference type="Proteomes" id="UP000799444">
    <property type="component" value="Unassembled WGS sequence"/>
</dbReference>
<dbReference type="SUPFAM" id="SSF56112">
    <property type="entry name" value="Protein kinase-like (PK-like)"/>
    <property type="match status" value="1"/>
</dbReference>
<keyword evidence="2" id="KW-0418">Kinase</keyword>
<name>A0A9P4R1B7_9PLEO</name>
<dbReference type="PROSITE" id="PS00108">
    <property type="entry name" value="PROTEIN_KINASE_ST"/>
    <property type="match status" value="1"/>
</dbReference>
<accession>A0A9P4R1B7</accession>
<dbReference type="EMBL" id="ML996140">
    <property type="protein sequence ID" value="KAF2735007.1"/>
    <property type="molecule type" value="Genomic_DNA"/>
</dbReference>
<dbReference type="InterPro" id="IPR053083">
    <property type="entry name" value="TF_kinase-domain_protein"/>
</dbReference>
<dbReference type="CDD" id="cd00180">
    <property type="entry name" value="PKc"/>
    <property type="match status" value="1"/>
</dbReference>
<dbReference type="Gene3D" id="1.10.510.10">
    <property type="entry name" value="Transferase(Phosphotransferase) domain 1"/>
    <property type="match status" value="1"/>
</dbReference>
<dbReference type="OrthoDB" id="5986190at2759"/>
<dbReference type="PROSITE" id="PS50011">
    <property type="entry name" value="PROTEIN_KINASE_DOM"/>
    <property type="match status" value="1"/>
</dbReference>
<keyword evidence="3" id="KW-1185">Reference proteome</keyword>
<dbReference type="InterPro" id="IPR011009">
    <property type="entry name" value="Kinase-like_dom_sf"/>
</dbReference>
<dbReference type="GO" id="GO:0005524">
    <property type="term" value="F:ATP binding"/>
    <property type="evidence" value="ECO:0007669"/>
    <property type="project" value="InterPro"/>
</dbReference>
<dbReference type="PANTHER" id="PTHR44305:SF24">
    <property type="entry name" value="TYROSINE-PROTEIN KINASE C03B1.5-RELATED"/>
    <property type="match status" value="1"/>
</dbReference>
<dbReference type="InterPro" id="IPR000719">
    <property type="entry name" value="Prot_kinase_dom"/>
</dbReference>
<evidence type="ECO:0000259" key="1">
    <source>
        <dbReference type="PROSITE" id="PS50011"/>
    </source>
</evidence>
<sequence>MAVDPHYSVADFLENIERLQVPACDTISSTGRCFVPISKLRNCLTSSRIKGLLKDFDLPPNKWEVIRTRYLLVFATLCSFLEGASITHFIQYDYFADDQLPFTQPGNWPHSCKHLFDKFVKAQWKFCPRRFDQHGLHDTRIGFDRILPFTSRTPLKRGPCSSTYRVDIHPDYDSLHQVDDRAGNHTHTYVIKTCHEDDYTNHFNEVRVYELLRGKQGISNNLAKFYGSWRHDGKCHMLLEYVGGGTLNTYFQTTRPPETLEDLMIFWKNFLDLVKPVARLHELPRRDKDEQFLQMIHHDIKLDNILVSEPLDSNPYNVSFKLVDFGLTTLEKKPKRGKEVKSRDSQGTQMYSAPEYLRDDKFVENSVFSAFPSKDIWSLGCVYSEAIVWSDSGWIGLYQYRCRRREATNRIVEFNNSPYSGCFHNGKGDVLDEVRNTHLDIGHGKPQIDHITSDMIELVNQMLEPKHEERLNAMDVERRSRQAWKAANKLLTDTYQHPHPFDTPPRREPPQLPPEIIAKRASEVNISQPLPPVSTSDEDVITPLPEPSVVSGHLSSSGTHSRSVLVPQPSLFAEYYATNGLSPTNISDVIGWLSSNKYARRKLFTTSQHTTTLNGLENLPRLANRDQIFLIDNSSTMDQRQIWKEVRKVLEALSNIVSNSDKTSVYFTCSPREAHSKRPEVLLKIFDGVQPAGRSNPKVKIAQILGPYHPDSVNGLRRKRRSRLCQWLSRKKQKSGVSIYVLTDGVWEDEEDEFCGVHEPIRVLVDKYINDGLPVEVDVHFIRFGDDERGVERLERLSAGHHELGIPKGIVDTEPNTGNVWKMLFGPSSPAQDIDKECLAARSMHQRTASQPSHYRDGTPRPLPICKAPPCAMNPIHPKDRATLIHTEGRIRL</sequence>
<dbReference type="AlphaFoldDB" id="A0A9P4R1B7"/>
<feature type="domain" description="Protein kinase" evidence="1">
    <location>
        <begin position="149"/>
        <end position="485"/>
    </location>
</feature>
<proteinExistence type="predicted"/>
<organism evidence="2 3">
    <name type="scientific">Polyplosphaeria fusca</name>
    <dbReference type="NCBI Taxonomy" id="682080"/>
    <lineage>
        <taxon>Eukaryota</taxon>
        <taxon>Fungi</taxon>
        <taxon>Dikarya</taxon>
        <taxon>Ascomycota</taxon>
        <taxon>Pezizomycotina</taxon>
        <taxon>Dothideomycetes</taxon>
        <taxon>Pleosporomycetidae</taxon>
        <taxon>Pleosporales</taxon>
        <taxon>Tetraplosphaeriaceae</taxon>
        <taxon>Polyplosphaeria</taxon>
    </lineage>
</organism>
<protein>
    <submittedName>
        <fullName evidence="2">Kinase-like protein</fullName>
    </submittedName>
</protein>
<dbReference type="Pfam" id="PF00069">
    <property type="entry name" value="Pkinase"/>
    <property type="match status" value="1"/>
</dbReference>
<dbReference type="InterPro" id="IPR008271">
    <property type="entry name" value="Ser/Thr_kinase_AS"/>
</dbReference>
<dbReference type="PANTHER" id="PTHR44305">
    <property type="entry name" value="SI:DKEY-192D15.2-RELATED"/>
    <property type="match status" value="1"/>
</dbReference>
<dbReference type="GO" id="GO:0004672">
    <property type="term" value="F:protein kinase activity"/>
    <property type="evidence" value="ECO:0007669"/>
    <property type="project" value="InterPro"/>
</dbReference>
<keyword evidence="2" id="KW-0808">Transferase</keyword>
<evidence type="ECO:0000313" key="3">
    <source>
        <dbReference type="Proteomes" id="UP000799444"/>
    </source>
</evidence>
<reference evidence="2" key="1">
    <citation type="journal article" date="2020" name="Stud. Mycol.">
        <title>101 Dothideomycetes genomes: a test case for predicting lifestyles and emergence of pathogens.</title>
        <authorList>
            <person name="Haridas S."/>
            <person name="Albert R."/>
            <person name="Binder M."/>
            <person name="Bloem J."/>
            <person name="Labutti K."/>
            <person name="Salamov A."/>
            <person name="Andreopoulos B."/>
            <person name="Baker S."/>
            <person name="Barry K."/>
            <person name="Bills G."/>
            <person name="Bluhm B."/>
            <person name="Cannon C."/>
            <person name="Castanera R."/>
            <person name="Culley D."/>
            <person name="Daum C."/>
            <person name="Ezra D."/>
            <person name="Gonzalez J."/>
            <person name="Henrissat B."/>
            <person name="Kuo A."/>
            <person name="Liang C."/>
            <person name="Lipzen A."/>
            <person name="Lutzoni F."/>
            <person name="Magnuson J."/>
            <person name="Mondo S."/>
            <person name="Nolan M."/>
            <person name="Ohm R."/>
            <person name="Pangilinan J."/>
            <person name="Park H.-J."/>
            <person name="Ramirez L."/>
            <person name="Alfaro M."/>
            <person name="Sun H."/>
            <person name="Tritt A."/>
            <person name="Yoshinaga Y."/>
            <person name="Zwiers L.-H."/>
            <person name="Turgeon B."/>
            <person name="Goodwin S."/>
            <person name="Spatafora J."/>
            <person name="Crous P."/>
            <person name="Grigoriev I."/>
        </authorList>
    </citation>
    <scope>NUCLEOTIDE SEQUENCE</scope>
    <source>
        <strain evidence="2">CBS 125425</strain>
    </source>
</reference>
<gene>
    <name evidence="2" type="ORF">EJ04DRAFT_492260</name>
</gene>
<comment type="caution">
    <text evidence="2">The sequence shown here is derived from an EMBL/GenBank/DDBJ whole genome shotgun (WGS) entry which is preliminary data.</text>
</comment>